<dbReference type="AlphaFoldDB" id="A0AAD4QTD2"/>
<name>A0AAD4QTD2_9AGAM</name>
<comment type="caution">
    <text evidence="2">The sequence shown here is derived from an EMBL/GenBank/DDBJ whole genome shotgun (WGS) entry which is preliminary data.</text>
</comment>
<proteinExistence type="predicted"/>
<feature type="compositionally biased region" description="Basic residues" evidence="1">
    <location>
        <begin position="137"/>
        <end position="146"/>
    </location>
</feature>
<organism evidence="2 3">
    <name type="scientific">Multifurca ochricompacta</name>
    <dbReference type="NCBI Taxonomy" id="376703"/>
    <lineage>
        <taxon>Eukaryota</taxon>
        <taxon>Fungi</taxon>
        <taxon>Dikarya</taxon>
        <taxon>Basidiomycota</taxon>
        <taxon>Agaricomycotina</taxon>
        <taxon>Agaricomycetes</taxon>
        <taxon>Russulales</taxon>
        <taxon>Russulaceae</taxon>
        <taxon>Multifurca</taxon>
    </lineage>
</organism>
<feature type="compositionally biased region" description="Low complexity" evidence="1">
    <location>
        <begin position="116"/>
        <end position="130"/>
    </location>
</feature>
<dbReference type="Proteomes" id="UP001203297">
    <property type="component" value="Unassembled WGS sequence"/>
</dbReference>
<keyword evidence="3" id="KW-1185">Reference proteome</keyword>
<feature type="compositionally biased region" description="Polar residues" evidence="1">
    <location>
        <begin position="1"/>
        <end position="26"/>
    </location>
</feature>
<evidence type="ECO:0000256" key="1">
    <source>
        <dbReference type="SAM" id="MobiDB-lite"/>
    </source>
</evidence>
<protein>
    <submittedName>
        <fullName evidence="2">Uncharacterized protein</fullName>
    </submittedName>
</protein>
<feature type="region of interest" description="Disordered" evidence="1">
    <location>
        <begin position="100"/>
        <end position="162"/>
    </location>
</feature>
<accession>A0AAD4QTD2</accession>
<feature type="compositionally biased region" description="Low complexity" evidence="1">
    <location>
        <begin position="50"/>
        <end position="64"/>
    </location>
</feature>
<gene>
    <name evidence="2" type="ORF">B0F90DRAFT_1812962</name>
</gene>
<feature type="region of interest" description="Disordered" evidence="1">
    <location>
        <begin position="338"/>
        <end position="359"/>
    </location>
</feature>
<dbReference type="EMBL" id="WTXG01000001">
    <property type="protein sequence ID" value="KAI0307484.1"/>
    <property type="molecule type" value="Genomic_DNA"/>
</dbReference>
<evidence type="ECO:0000313" key="2">
    <source>
        <dbReference type="EMBL" id="KAI0307484.1"/>
    </source>
</evidence>
<feature type="region of interest" description="Disordered" evidence="1">
    <location>
        <begin position="1"/>
        <end position="64"/>
    </location>
</feature>
<sequence length="359" mass="39898">MPPVVSYSNPVSHPTRSVQVQTTASVSARRRPAIDVSQGTLQGHPRAPSRADSVSSEASTSSTLVDTAETLMPVCLDDEHVMMQLDYMLPISEYPEYSIPPSPSSSFQPDEPPLVTPSSSSVNLLSRPSPTSTRPRLWLHRHKRLPGPRNSPPPSPSDPRTQSFLSSLLHARWPKTESEQPIFGQTAPRAVSPFRGKQRPPSAASMPRSILRADSHSRPRTIKSPRSLGCVKFAEQPGIWEYTHPEEERDMFEEHHPRIAWRTQNDSDEDSIITLPPPGERMHNDSFFKRFMGASNKNTKAVKGRPMISGPMPLARASSIREMKEASRSHTELLKEISAGPPKKGNKLRSLMGKYLKVS</sequence>
<reference evidence="2" key="1">
    <citation type="journal article" date="2022" name="New Phytol.">
        <title>Evolutionary transition to the ectomycorrhizal habit in the genomes of a hyperdiverse lineage of mushroom-forming fungi.</title>
        <authorList>
            <person name="Looney B."/>
            <person name="Miyauchi S."/>
            <person name="Morin E."/>
            <person name="Drula E."/>
            <person name="Courty P.E."/>
            <person name="Kohler A."/>
            <person name="Kuo A."/>
            <person name="LaButti K."/>
            <person name="Pangilinan J."/>
            <person name="Lipzen A."/>
            <person name="Riley R."/>
            <person name="Andreopoulos W."/>
            <person name="He G."/>
            <person name="Johnson J."/>
            <person name="Nolan M."/>
            <person name="Tritt A."/>
            <person name="Barry K.W."/>
            <person name="Grigoriev I.V."/>
            <person name="Nagy L.G."/>
            <person name="Hibbett D."/>
            <person name="Henrissat B."/>
            <person name="Matheny P.B."/>
            <person name="Labbe J."/>
            <person name="Martin F.M."/>
        </authorList>
    </citation>
    <scope>NUCLEOTIDE SEQUENCE</scope>
    <source>
        <strain evidence="2">BPL690</strain>
    </source>
</reference>
<evidence type="ECO:0000313" key="3">
    <source>
        <dbReference type="Proteomes" id="UP001203297"/>
    </source>
</evidence>